<comment type="caution">
    <text evidence="2">The sequence shown here is derived from an EMBL/GenBank/DDBJ whole genome shotgun (WGS) entry which is preliminary data.</text>
</comment>
<name>A0ABS0GY85_9ACTN</name>
<accession>A0ABS0GY85</accession>
<keyword evidence="3" id="KW-1185">Reference proteome</keyword>
<proteinExistence type="predicted"/>
<evidence type="ECO:0000313" key="2">
    <source>
        <dbReference type="EMBL" id="MBF9131181.1"/>
    </source>
</evidence>
<gene>
    <name evidence="2" type="ORF">I0C86_19765</name>
</gene>
<keyword evidence="1" id="KW-0732">Signal</keyword>
<feature type="chain" id="PRO_5045165617" evidence="1">
    <location>
        <begin position="27"/>
        <end position="471"/>
    </location>
</feature>
<feature type="signal peptide" evidence="1">
    <location>
        <begin position="1"/>
        <end position="26"/>
    </location>
</feature>
<protein>
    <submittedName>
        <fullName evidence="2">Phthalyl amidase</fullName>
    </submittedName>
</protein>
<reference evidence="2 3" key="1">
    <citation type="submission" date="2020-11" db="EMBL/GenBank/DDBJ databases">
        <title>A novel isolate from a Black sea contaminated sediment with potential to produce alkanes: Plantactinospora alkalitolerans sp. nov.</title>
        <authorList>
            <person name="Carro L."/>
            <person name="Veyisoglu A."/>
            <person name="Guven K."/>
            <person name="Schumann P."/>
            <person name="Klenk H.-P."/>
            <person name="Sahin N."/>
        </authorList>
    </citation>
    <scope>NUCLEOTIDE SEQUENCE [LARGE SCALE GENOMIC DNA]</scope>
    <source>
        <strain evidence="2 3">S1510</strain>
    </source>
</reference>
<dbReference type="SUPFAM" id="SSF53474">
    <property type="entry name" value="alpha/beta-Hydrolases"/>
    <property type="match status" value="1"/>
</dbReference>
<dbReference type="RefSeq" id="WP_196202743.1">
    <property type="nucleotide sequence ID" value="NZ_JADPUN010000184.1"/>
</dbReference>
<organism evidence="2 3">
    <name type="scientific">Plantactinospora alkalitolerans</name>
    <dbReference type="NCBI Taxonomy" id="2789879"/>
    <lineage>
        <taxon>Bacteria</taxon>
        <taxon>Bacillati</taxon>
        <taxon>Actinomycetota</taxon>
        <taxon>Actinomycetes</taxon>
        <taxon>Micromonosporales</taxon>
        <taxon>Micromonosporaceae</taxon>
        <taxon>Plantactinospora</taxon>
    </lineage>
</organism>
<dbReference type="Gene3D" id="3.40.50.1820">
    <property type="entry name" value="alpha/beta hydrolase"/>
    <property type="match status" value="1"/>
</dbReference>
<dbReference type="Proteomes" id="UP000638560">
    <property type="component" value="Unassembled WGS sequence"/>
</dbReference>
<evidence type="ECO:0000313" key="3">
    <source>
        <dbReference type="Proteomes" id="UP000638560"/>
    </source>
</evidence>
<dbReference type="EMBL" id="JADPUN010000184">
    <property type="protein sequence ID" value="MBF9131181.1"/>
    <property type="molecule type" value="Genomic_DNA"/>
</dbReference>
<evidence type="ECO:0000256" key="1">
    <source>
        <dbReference type="SAM" id="SignalP"/>
    </source>
</evidence>
<sequence>MKIGSAARWFAVALPLTAALVTPSHAAQAAPVACPTPVPSTTKPGYTVADPNCDPNGTPFQPLTDAGGNPVSKTYTAIENGAAFRMEVPLAWNGELVVFAHGYRGAGTTVRVESPTLRAHYVARGFAWAASSYQTNGYDVGQGVRDSHALIAQFARVHGTAARAVYLTGGSMGGHITAAAIERFRGSFVGAMPYCGALGDAELFDYFLDATVTAAALSRVPLQFPLEPPTDFSTTFRETVDDITAALGVGVGQPPTLTHAGRQWSDAVERRSGGERPGFDSSFAFWSALSGLTPNTDMPFLFGVYPGLDGGTDGNLTSNRSTWYNLDDHWLPSSDEIKLNLTALRVDRTAEPSPDLTGVPRVHGDPRIPVLSLHNIGDLFVPFSMEQVYATRAGGHGQSRLFVSRAIRATGHCDFTGAELARAFDDLVSWVRTGHRPAGDAILDRRVVARDDFGCQFTVGVRADFAAPACP</sequence>
<dbReference type="InterPro" id="IPR029058">
    <property type="entry name" value="AB_hydrolase_fold"/>
</dbReference>